<dbReference type="GO" id="GO:0046872">
    <property type="term" value="F:metal ion binding"/>
    <property type="evidence" value="ECO:0007669"/>
    <property type="project" value="UniProtKB-KW"/>
</dbReference>
<comment type="subunit">
    <text evidence="4">Homodimer.</text>
</comment>
<reference evidence="13 14" key="1">
    <citation type="submission" date="2016-10" db="EMBL/GenBank/DDBJ databases">
        <authorList>
            <person name="de Groot N.N."/>
        </authorList>
    </citation>
    <scope>NUCLEOTIDE SEQUENCE [LARGE SCALE GENOMIC DNA]</scope>
    <source>
        <strain evidence="13 14">CGMCC 4.1877</strain>
    </source>
</reference>
<gene>
    <name evidence="13" type="ORF">SAMN05216207_103427</name>
</gene>
<dbReference type="PANTHER" id="PTHR31528">
    <property type="entry name" value="4-AMINO-5-HYDROXYMETHYL-2-METHYLPYRIMIDINE PHOSPHATE SYNTHASE THI11-RELATED"/>
    <property type="match status" value="1"/>
</dbReference>
<dbReference type="Pfam" id="PF09084">
    <property type="entry name" value="NMT1"/>
    <property type="match status" value="1"/>
</dbReference>
<evidence type="ECO:0000259" key="12">
    <source>
        <dbReference type="Pfam" id="PF09084"/>
    </source>
</evidence>
<dbReference type="GO" id="GO:0009228">
    <property type="term" value="P:thiamine biosynthetic process"/>
    <property type="evidence" value="ECO:0007669"/>
    <property type="project" value="UniProtKB-KW"/>
</dbReference>
<evidence type="ECO:0000256" key="6">
    <source>
        <dbReference type="ARBA" id="ARBA00022723"/>
    </source>
</evidence>
<proteinExistence type="inferred from homology"/>
<evidence type="ECO:0000256" key="9">
    <source>
        <dbReference type="ARBA" id="ARBA00023004"/>
    </source>
</evidence>
<keyword evidence="7" id="KW-0663">Pyridoxal phosphate</keyword>
<evidence type="ECO:0000256" key="4">
    <source>
        <dbReference type="ARBA" id="ARBA00011738"/>
    </source>
</evidence>
<evidence type="ECO:0000313" key="13">
    <source>
        <dbReference type="EMBL" id="SFO17292.1"/>
    </source>
</evidence>
<organism evidence="13 14">
    <name type="scientific">Pseudonocardia ammonioxydans</name>
    <dbReference type="NCBI Taxonomy" id="260086"/>
    <lineage>
        <taxon>Bacteria</taxon>
        <taxon>Bacillati</taxon>
        <taxon>Actinomycetota</taxon>
        <taxon>Actinomycetes</taxon>
        <taxon>Pseudonocardiales</taxon>
        <taxon>Pseudonocardiaceae</taxon>
        <taxon>Pseudonocardia</taxon>
    </lineage>
</organism>
<dbReference type="AlphaFoldDB" id="A0A1I5F0L0"/>
<evidence type="ECO:0000256" key="7">
    <source>
        <dbReference type="ARBA" id="ARBA00022898"/>
    </source>
</evidence>
<evidence type="ECO:0000256" key="11">
    <source>
        <dbReference type="ARBA" id="ARBA00048179"/>
    </source>
</evidence>
<dbReference type="SUPFAM" id="SSF53850">
    <property type="entry name" value="Periplasmic binding protein-like II"/>
    <property type="match status" value="1"/>
</dbReference>
<comment type="similarity">
    <text evidence="3">Belongs to the NMT1/THI5 family.</text>
</comment>
<evidence type="ECO:0000256" key="5">
    <source>
        <dbReference type="ARBA" id="ARBA00022679"/>
    </source>
</evidence>
<feature type="domain" description="SsuA/THI5-like" evidence="12">
    <location>
        <begin position="45"/>
        <end position="257"/>
    </location>
</feature>
<dbReference type="STRING" id="260086.SAMN05216207_103427"/>
<comment type="pathway">
    <text evidence="2">Cofactor biosynthesis; thiamine diphosphate biosynthesis.</text>
</comment>
<evidence type="ECO:0000256" key="3">
    <source>
        <dbReference type="ARBA" id="ARBA00009406"/>
    </source>
</evidence>
<comment type="function">
    <text evidence="1">Responsible for the formation of the pyrimidine heterocycle in the thiamine biosynthesis pathway. Catalyzes the formation of hydroxymethylpyrimidine phosphate (HMP-P) from histidine and pyridoxal phosphate (PLP). The protein uses PLP and the active site histidine to form HMP-P, generating an inactive enzyme. The enzyme can only undergo a single turnover, which suggests it is a suicide enzyme.</text>
</comment>
<dbReference type="GO" id="GO:0016740">
    <property type="term" value="F:transferase activity"/>
    <property type="evidence" value="ECO:0007669"/>
    <property type="project" value="UniProtKB-KW"/>
</dbReference>
<name>A0A1I5F0L0_PSUAM</name>
<dbReference type="EMBL" id="FOUY01000034">
    <property type="protein sequence ID" value="SFO17292.1"/>
    <property type="molecule type" value="Genomic_DNA"/>
</dbReference>
<evidence type="ECO:0000313" key="14">
    <source>
        <dbReference type="Proteomes" id="UP000199614"/>
    </source>
</evidence>
<evidence type="ECO:0000256" key="10">
    <source>
        <dbReference type="ARBA" id="ARBA00033171"/>
    </source>
</evidence>
<evidence type="ECO:0000256" key="8">
    <source>
        <dbReference type="ARBA" id="ARBA00022977"/>
    </source>
</evidence>
<dbReference type="PANTHER" id="PTHR31528:SF1">
    <property type="entry name" value="4-AMINO-5-HYDROXYMETHYL-2-METHYLPYRIMIDINE PHOSPHATE SYNTHASE THI11-RELATED"/>
    <property type="match status" value="1"/>
</dbReference>
<dbReference type="RefSeq" id="WP_245773799.1">
    <property type="nucleotide sequence ID" value="NZ_FOUY01000034.1"/>
</dbReference>
<protein>
    <recommendedName>
        <fullName evidence="10">Thiamine pyrimidine synthase</fullName>
    </recommendedName>
</protein>
<dbReference type="InterPro" id="IPR027939">
    <property type="entry name" value="NMT1/THI5"/>
</dbReference>
<evidence type="ECO:0000256" key="1">
    <source>
        <dbReference type="ARBA" id="ARBA00003469"/>
    </source>
</evidence>
<comment type="catalytic activity">
    <reaction evidence="11">
        <text>N(6)-(pyridoxal phosphate)-L-lysyl-[4-amino-5-hydroxymethyl-2-methylpyrimidine phosphate synthase] + L-histidyl-[4-amino-5-hydroxymethyl-2-methylpyrimidine phosphate synthase] + 2 Fe(3+) + 4 H2O = L-lysyl-[4-amino-5-hydroxymethyl-2-methylpyrimidine phosphate synthase] + (2S)-2-amino-5-hydroxy-4-oxopentanoyl-[4-amino-5-hydroxymethyl-2-methylpyrimidine phosphate synthase] + 4-amino-2-methyl-5-(phosphooxymethyl)pyrimidine + 3-oxopropanoate + 2 Fe(2+) + 2 H(+)</text>
        <dbReference type="Rhea" id="RHEA:65756"/>
        <dbReference type="Rhea" id="RHEA-COMP:16892"/>
        <dbReference type="Rhea" id="RHEA-COMP:16893"/>
        <dbReference type="Rhea" id="RHEA-COMP:16894"/>
        <dbReference type="Rhea" id="RHEA-COMP:16895"/>
        <dbReference type="ChEBI" id="CHEBI:15377"/>
        <dbReference type="ChEBI" id="CHEBI:15378"/>
        <dbReference type="ChEBI" id="CHEBI:29033"/>
        <dbReference type="ChEBI" id="CHEBI:29034"/>
        <dbReference type="ChEBI" id="CHEBI:29969"/>
        <dbReference type="ChEBI" id="CHEBI:29979"/>
        <dbReference type="ChEBI" id="CHEBI:33190"/>
        <dbReference type="ChEBI" id="CHEBI:58354"/>
        <dbReference type="ChEBI" id="CHEBI:143915"/>
        <dbReference type="ChEBI" id="CHEBI:157692"/>
    </reaction>
    <physiologicalReaction direction="left-to-right" evidence="11">
        <dbReference type="Rhea" id="RHEA:65757"/>
    </physiologicalReaction>
</comment>
<keyword evidence="5" id="KW-0808">Transferase</keyword>
<keyword evidence="14" id="KW-1185">Reference proteome</keyword>
<accession>A0A1I5F0L0</accession>
<dbReference type="Gene3D" id="3.40.190.10">
    <property type="entry name" value="Periplasmic binding protein-like II"/>
    <property type="match status" value="2"/>
</dbReference>
<dbReference type="InterPro" id="IPR015168">
    <property type="entry name" value="SsuA/THI5"/>
</dbReference>
<dbReference type="Proteomes" id="UP000199614">
    <property type="component" value="Unassembled WGS sequence"/>
</dbReference>
<dbReference type="PROSITE" id="PS51257">
    <property type="entry name" value="PROKAR_LIPOPROTEIN"/>
    <property type="match status" value="1"/>
</dbReference>
<evidence type="ECO:0000256" key="2">
    <source>
        <dbReference type="ARBA" id="ARBA00004948"/>
    </source>
</evidence>
<sequence>MRAGNRVRRSVVALGAVVVLLALTACGSGSGRERMSLMLDVGWLPKHALFISAVERGFFEAEGIDLEVMPGSGSTNTVTSVDVGRVDAGWADYGATIVSQGRGAAVKQVNQVQARSAYAVVALAGTGIDGWEDLPGKTVATEGAGAMTAMWPLALSRLGLSENDVNVVHATSAAKIPGLLAGQWDANLALYVSDQPAIDALDRQATVLKWSDLGIDLYGNGIVFSDEKLRTNPEQVKRFNRAMQKGYLWACENPREAAQDFQKEVSGFEERTIVLAVDEQCALNWGPGAAAEDFGVMDAASVQHMIDVAHRFLGLDPQARLTPADVYSNDYLTPLHRGEIIQAP</sequence>
<keyword evidence="8" id="KW-0784">Thiamine biosynthesis</keyword>
<keyword evidence="9" id="KW-0408">Iron</keyword>
<keyword evidence="6" id="KW-0479">Metal-binding</keyword>